<dbReference type="Proteomes" id="UP000015454">
    <property type="component" value="Unassembled WGS sequence"/>
</dbReference>
<evidence type="ECO:0000313" key="2">
    <source>
        <dbReference type="Proteomes" id="UP000015454"/>
    </source>
</evidence>
<keyword evidence="2" id="KW-1185">Reference proteome</keyword>
<protein>
    <submittedName>
        <fullName evidence="1">Uncharacterized protein</fullName>
    </submittedName>
</protein>
<reference evidence="1" key="1">
    <citation type="submission" date="2013-05" db="EMBL/GenBank/DDBJ databases">
        <authorList>
            <person name="Harkins D.M."/>
            <person name="Durkin A.S."/>
            <person name="Brinkac L.M."/>
            <person name="Haft D.H."/>
            <person name="Selengut J.D."/>
            <person name="Sanka R."/>
            <person name="DePew J."/>
            <person name="Purushe J."/>
            <person name="Hartskeerl R.A."/>
            <person name="Ahmed A."/>
            <person name="van der Linden H."/>
            <person name="Goris M.G.A."/>
            <person name="Vinetz J.M."/>
            <person name="Sutton G.G."/>
            <person name="Nierman W.C."/>
            <person name="Fouts D.E."/>
        </authorList>
    </citation>
    <scope>NUCLEOTIDE SEQUENCE [LARGE SCALE GENOMIC DNA]</scope>
    <source>
        <strain evidence="1">5399</strain>
    </source>
</reference>
<evidence type="ECO:0000313" key="1">
    <source>
        <dbReference type="EMBL" id="EQA46876.1"/>
    </source>
</evidence>
<gene>
    <name evidence="1" type="ORF">LEP1GSC050_0574</name>
</gene>
<comment type="caution">
    <text evidence="1">The sequence shown here is derived from an EMBL/GenBank/DDBJ whole genome shotgun (WGS) entry which is preliminary data.</text>
</comment>
<dbReference type="EMBL" id="AHMO02000004">
    <property type="protein sequence ID" value="EQA46876.1"/>
    <property type="molecule type" value="Genomic_DNA"/>
</dbReference>
<dbReference type="AlphaFoldDB" id="T0FG15"/>
<accession>T0FG15</accession>
<organism evidence="1 2">
    <name type="scientific">Leptospira broomii serovar Hurstbridge str. 5399</name>
    <dbReference type="NCBI Taxonomy" id="1049789"/>
    <lineage>
        <taxon>Bacteria</taxon>
        <taxon>Pseudomonadati</taxon>
        <taxon>Spirochaetota</taxon>
        <taxon>Spirochaetia</taxon>
        <taxon>Leptospirales</taxon>
        <taxon>Leptospiraceae</taxon>
        <taxon>Leptospira</taxon>
    </lineage>
</organism>
<proteinExistence type="predicted"/>
<name>T0FG15_9LEPT</name>
<sequence>MVPSRPYGLNRAFSTGSEKFQVFFLRANPWELIQTLASLLLR</sequence>